<sequence length="281" mass="30584">MTFTVLMIVAAMLPNIAWSAITLSPMGSTYLPYGFDSAGAPLYGMGDRGAVEQLTYDAQNYHVYTVGEARILNVIDISDPKNAELVYRLQLPGGATDVDSCGSYIAVSIHDDPKVLPGTVLIYSMYDNTKKNMTLLHQIQVGSLPDMVKFTKDCMTLVTCNEGEPGLDESGNFVDPEGSASVIAFQSANLGQESAPTVRTASFRKFDSMAEEYSSRGVRWTLPRIQVGSEVIEFNLSQTLEPEYVAYSSDESKAYIVLQLCDDDGSPWQGMLFAATSLLGD</sequence>
<protein>
    <submittedName>
        <fullName evidence="3">Hypp119 protein</fullName>
    </submittedName>
</protein>
<name>A0A8J9WBM4_BRALA</name>
<gene>
    <name evidence="3" type="primary">Hypp119</name>
    <name evidence="3" type="ORF">BLAG_LOCUS320</name>
</gene>
<dbReference type="AlphaFoldDB" id="A0A8J9WBM4"/>
<dbReference type="PANTHER" id="PTHR46928">
    <property type="entry name" value="MESENCHYME-SPECIFIC CELL SURFACE GLYCOPROTEIN"/>
    <property type="match status" value="1"/>
</dbReference>
<evidence type="ECO:0000313" key="4">
    <source>
        <dbReference type="Proteomes" id="UP000838412"/>
    </source>
</evidence>
<dbReference type="PANTHER" id="PTHR46928:SF1">
    <property type="entry name" value="MESENCHYME-SPECIFIC CELL SURFACE GLYCOPROTEIN"/>
    <property type="match status" value="1"/>
</dbReference>
<evidence type="ECO:0000313" key="3">
    <source>
        <dbReference type="EMBL" id="CAH1226653.1"/>
    </source>
</evidence>
<reference evidence="3" key="1">
    <citation type="submission" date="2022-01" db="EMBL/GenBank/DDBJ databases">
        <authorList>
            <person name="Braso-Vives M."/>
        </authorList>
    </citation>
    <scope>NUCLEOTIDE SEQUENCE</scope>
</reference>
<dbReference type="SUPFAM" id="SSF101908">
    <property type="entry name" value="Putative isomerase YbhE"/>
    <property type="match status" value="1"/>
</dbReference>
<evidence type="ECO:0000259" key="2">
    <source>
        <dbReference type="Pfam" id="PF22494"/>
    </source>
</evidence>
<keyword evidence="4" id="KW-1185">Reference proteome</keyword>
<dbReference type="Proteomes" id="UP000838412">
    <property type="component" value="Chromosome 1"/>
</dbReference>
<proteinExistence type="predicted"/>
<accession>A0A8J9WBM4</accession>
<dbReference type="InterPro" id="IPR055188">
    <property type="entry name" value="Choice_anch_I"/>
</dbReference>
<organism evidence="3 4">
    <name type="scientific">Branchiostoma lanceolatum</name>
    <name type="common">Common lancelet</name>
    <name type="synonym">Amphioxus lanceolatum</name>
    <dbReference type="NCBI Taxonomy" id="7740"/>
    <lineage>
        <taxon>Eukaryota</taxon>
        <taxon>Metazoa</taxon>
        <taxon>Chordata</taxon>
        <taxon>Cephalochordata</taxon>
        <taxon>Leptocardii</taxon>
        <taxon>Amphioxiformes</taxon>
        <taxon>Branchiostomatidae</taxon>
        <taxon>Branchiostoma</taxon>
    </lineage>
</organism>
<dbReference type="EMBL" id="OV696686">
    <property type="protein sequence ID" value="CAH1226653.1"/>
    <property type="molecule type" value="Genomic_DNA"/>
</dbReference>
<evidence type="ECO:0000256" key="1">
    <source>
        <dbReference type="SAM" id="SignalP"/>
    </source>
</evidence>
<feature type="chain" id="PRO_5035433194" evidence="1">
    <location>
        <begin position="20"/>
        <end position="281"/>
    </location>
</feature>
<feature type="signal peptide" evidence="1">
    <location>
        <begin position="1"/>
        <end position="19"/>
    </location>
</feature>
<dbReference type="Pfam" id="PF22494">
    <property type="entry name" value="choice_anch_I"/>
    <property type="match status" value="1"/>
</dbReference>
<feature type="domain" description="Choice-of-anchor I" evidence="2">
    <location>
        <begin position="132"/>
        <end position="259"/>
    </location>
</feature>
<keyword evidence="1" id="KW-0732">Signal</keyword>
<dbReference type="InterPro" id="IPR052956">
    <property type="entry name" value="Mesenchyme-surface_protein"/>
</dbReference>
<dbReference type="OrthoDB" id="6156272at2759"/>